<dbReference type="Gene3D" id="3.40.50.300">
    <property type="entry name" value="P-loop containing nucleotide triphosphate hydrolases"/>
    <property type="match status" value="2"/>
</dbReference>
<evidence type="ECO:0000256" key="9">
    <source>
        <dbReference type="SAM" id="MobiDB-lite"/>
    </source>
</evidence>
<keyword evidence="8 10" id="KW-0472">Membrane</keyword>
<feature type="transmembrane region" description="Helical" evidence="10">
    <location>
        <begin position="93"/>
        <end position="110"/>
    </location>
</feature>
<dbReference type="CDD" id="cd18604">
    <property type="entry name" value="ABC_6TM_VMR1_D2_like"/>
    <property type="match status" value="1"/>
</dbReference>
<dbReference type="InterPro" id="IPR011527">
    <property type="entry name" value="ABC1_TM_dom"/>
</dbReference>
<dbReference type="GO" id="GO:0140359">
    <property type="term" value="F:ABC-type transporter activity"/>
    <property type="evidence" value="ECO:0007669"/>
    <property type="project" value="InterPro"/>
</dbReference>
<dbReference type="PANTHER" id="PTHR24223">
    <property type="entry name" value="ATP-BINDING CASSETTE SUB-FAMILY C"/>
    <property type="match status" value="1"/>
</dbReference>
<comment type="subcellular location">
    <subcellularLocation>
        <location evidence="1">Membrane</location>
        <topology evidence="1">Multi-pass membrane protein</topology>
    </subcellularLocation>
</comment>
<feature type="transmembrane region" description="Helical" evidence="10">
    <location>
        <begin position="31"/>
        <end position="50"/>
    </location>
</feature>
<keyword evidence="6" id="KW-0067">ATP-binding</keyword>
<feature type="transmembrane region" description="Helical" evidence="10">
    <location>
        <begin position="294"/>
        <end position="319"/>
    </location>
</feature>
<dbReference type="CDD" id="cd18596">
    <property type="entry name" value="ABC_6TM_VMR1_D1_like"/>
    <property type="match status" value="1"/>
</dbReference>
<feature type="transmembrane region" description="Helical" evidence="10">
    <location>
        <begin position="186"/>
        <end position="205"/>
    </location>
</feature>
<evidence type="ECO:0008006" key="15">
    <source>
        <dbReference type="Google" id="ProtNLM"/>
    </source>
</evidence>
<dbReference type="SUPFAM" id="SSF90123">
    <property type="entry name" value="ABC transporter transmembrane region"/>
    <property type="match status" value="2"/>
</dbReference>
<evidence type="ECO:0000256" key="3">
    <source>
        <dbReference type="ARBA" id="ARBA00022692"/>
    </source>
</evidence>
<comment type="caution">
    <text evidence="13">The sequence shown here is derived from an EMBL/GenBank/DDBJ whole genome shotgun (WGS) entry which is preliminary data.</text>
</comment>
<dbReference type="SMART" id="SM00382">
    <property type="entry name" value="AAA"/>
    <property type="match status" value="2"/>
</dbReference>
<feature type="domain" description="ABC transporter" evidence="11">
    <location>
        <begin position="660"/>
        <end position="902"/>
    </location>
</feature>
<dbReference type="InterPro" id="IPR003439">
    <property type="entry name" value="ABC_transporter-like_ATP-bd"/>
</dbReference>
<keyword evidence="4" id="KW-0677">Repeat</keyword>
<dbReference type="PROSITE" id="PS50893">
    <property type="entry name" value="ABC_TRANSPORTER_2"/>
    <property type="match status" value="2"/>
</dbReference>
<feature type="transmembrane region" description="Helical" evidence="10">
    <location>
        <begin position="1004"/>
        <end position="1027"/>
    </location>
</feature>
<evidence type="ECO:0000256" key="7">
    <source>
        <dbReference type="ARBA" id="ARBA00022989"/>
    </source>
</evidence>
<dbReference type="Gene3D" id="1.20.1560.10">
    <property type="entry name" value="ABC transporter type 1, transmembrane domain"/>
    <property type="match status" value="2"/>
</dbReference>
<feature type="transmembrane region" description="Helical" evidence="10">
    <location>
        <begin position="1100"/>
        <end position="1120"/>
    </location>
</feature>
<evidence type="ECO:0000313" key="13">
    <source>
        <dbReference type="EMBL" id="KAF4617299.1"/>
    </source>
</evidence>
<dbReference type="CDD" id="cd03250">
    <property type="entry name" value="ABCC_MRP_domain1"/>
    <property type="match status" value="1"/>
</dbReference>
<dbReference type="GO" id="GO:0016887">
    <property type="term" value="F:ATP hydrolysis activity"/>
    <property type="evidence" value="ECO:0007669"/>
    <property type="project" value="InterPro"/>
</dbReference>
<keyword evidence="14" id="KW-1185">Reference proteome</keyword>
<dbReference type="PROSITE" id="PS00211">
    <property type="entry name" value="ABC_TRANSPORTER_1"/>
    <property type="match status" value="1"/>
</dbReference>
<keyword evidence="2" id="KW-0813">Transport</keyword>
<feature type="transmembrane region" description="Helical" evidence="10">
    <location>
        <begin position="470"/>
        <end position="487"/>
    </location>
</feature>
<dbReference type="CDD" id="cd03244">
    <property type="entry name" value="ABCC_MRP_domain2"/>
    <property type="match status" value="1"/>
</dbReference>
<gene>
    <name evidence="13" type="ORF">D9613_006273</name>
</gene>
<evidence type="ECO:0000259" key="11">
    <source>
        <dbReference type="PROSITE" id="PS50893"/>
    </source>
</evidence>
<evidence type="ECO:0000313" key="14">
    <source>
        <dbReference type="Proteomes" id="UP000521872"/>
    </source>
</evidence>
<proteinExistence type="predicted"/>
<evidence type="ECO:0000256" key="8">
    <source>
        <dbReference type="ARBA" id="ARBA00023136"/>
    </source>
</evidence>
<evidence type="ECO:0000256" key="10">
    <source>
        <dbReference type="SAM" id="Phobius"/>
    </source>
</evidence>
<keyword evidence="5" id="KW-0547">Nucleotide-binding</keyword>
<feature type="transmembrane region" description="Helical" evidence="10">
    <location>
        <begin position="1189"/>
        <end position="1209"/>
    </location>
</feature>
<keyword evidence="3 10" id="KW-0812">Transmembrane</keyword>
<feature type="transmembrane region" description="Helical" evidence="10">
    <location>
        <begin position="960"/>
        <end position="984"/>
    </location>
</feature>
<dbReference type="FunFam" id="3.40.50.300:FF:000838">
    <property type="entry name" value="ABC multidrug transporter (Eurofung)"/>
    <property type="match status" value="1"/>
</dbReference>
<dbReference type="Pfam" id="PF00005">
    <property type="entry name" value="ABC_tran"/>
    <property type="match status" value="2"/>
</dbReference>
<dbReference type="Proteomes" id="UP000521872">
    <property type="component" value="Unassembled WGS sequence"/>
</dbReference>
<dbReference type="InterPro" id="IPR027417">
    <property type="entry name" value="P-loop_NTPase"/>
</dbReference>
<evidence type="ECO:0000256" key="4">
    <source>
        <dbReference type="ARBA" id="ARBA00022737"/>
    </source>
</evidence>
<feature type="domain" description="ABC transmembrane type-1" evidence="12">
    <location>
        <begin position="300"/>
        <end position="610"/>
    </location>
</feature>
<dbReference type="PROSITE" id="PS50929">
    <property type="entry name" value="ABC_TM1F"/>
    <property type="match status" value="2"/>
</dbReference>
<feature type="domain" description="ABC transporter" evidence="11">
    <location>
        <begin position="1281"/>
        <end position="1521"/>
    </location>
</feature>
<dbReference type="Pfam" id="PF00664">
    <property type="entry name" value="ABC_membrane"/>
    <property type="match status" value="2"/>
</dbReference>
<evidence type="ECO:0000256" key="1">
    <source>
        <dbReference type="ARBA" id="ARBA00004141"/>
    </source>
</evidence>
<evidence type="ECO:0000256" key="5">
    <source>
        <dbReference type="ARBA" id="ARBA00022741"/>
    </source>
</evidence>
<dbReference type="InterPro" id="IPR036640">
    <property type="entry name" value="ABC1_TM_sf"/>
</dbReference>
<feature type="transmembrane region" description="Helical" evidence="10">
    <location>
        <begin position="339"/>
        <end position="362"/>
    </location>
</feature>
<name>A0A8H4QTW1_9AGAR</name>
<dbReference type="SUPFAM" id="SSF52540">
    <property type="entry name" value="P-loop containing nucleoside triphosphate hydrolases"/>
    <property type="match status" value="2"/>
</dbReference>
<feature type="transmembrane region" description="Helical" evidence="10">
    <location>
        <begin position="550"/>
        <end position="574"/>
    </location>
</feature>
<evidence type="ECO:0000259" key="12">
    <source>
        <dbReference type="PROSITE" id="PS50929"/>
    </source>
</evidence>
<dbReference type="EMBL" id="JAACJL010000030">
    <property type="protein sequence ID" value="KAF4617299.1"/>
    <property type="molecule type" value="Genomic_DNA"/>
</dbReference>
<sequence>MATMQGLLNQAELQVMVQDHPYRLGEWWKDALFLPGFASLASAIVLLWEISARRFSTTRENASRMAKTDVSSRSGFEGYIHQQGGPVILSFKILRLIGCLTLFFLSFVFISENESGGKSHQLPMLATYGYTSFLSSASLTTTRWSRMLTRHNIFVLLIVFGVYAYRDIWPLATYDRIPVDSSEGNILYAKLVALTVTAVLVPLFIPREYIPVDPQNPMEEPNEEQRASLFSLAVYSFLDTIIFKAYRVPHLPHTELPVLADYDYSKHLTDRAFPHLDPFLGGRKRHIFFGLMKVFYFEYLGMAIALILHVLANFGSPLAINRILNSLETDGRNDTVRPWIWVICLFFGPLLVSVTFQAYIYFGTITIVRVQAILTELVFEHSLRVRFKAETAEGEESKGAEQSEPSVPSTSDSAATAKKSNLVGKINTLVTVDLDNVTNAKGFLVLFIQIPLQLCLAIAFLYAILGWSAIVGFASIVALLPVPGYIARKLQAIQASKLEKTDARVGSVTETVGVLRMVKLFGWEKKMTETLGEKRNEELKWIWKDKMYNLLNNIVNFFIPTVTMLVTYATYTLIMGESLTASKVFSSMSVFEIIRTLLHRTSWMFSQVVRGKVSLDRLNNFLKETELLDQFTDDSENDIITGSNSGTAGQVNVEDHDGTIGFRNATFTWSNDESNDGSHTPSSRVFRLRINGSLTFKKGSINLIIGPTGAGKTSILMALLGEMHFIPTGVDSWYNLPRNGGVAYAAQESWVQNETIRDNILFGSPYNEERYKKVIKQCALERDLELFEAGDNTEVGEKGLTLSGGQKARVTLARAVYSSAEIILLDDILAALDVHTSKAIVADCLQGELIRGRTVLLVTHNVALTSSIADHVISIGSNGIAQAIGKDLSIALENDPTLASQMAREEEAMEMEEQVVNEVKKPEEKPDGKLILAEEIAEGHVSWRSLKMFLVGLAGDRPTFFFTAYLLGLTLMHTGNLFALWFLGYWGSQYESHRPEDIQKQVPFYLSAYTTILLSSVVIYAATMTLYNNGTIRASRTIHAQLMQSILGSTLRWLDKTPASRIITRCTQDIGSLDGELVEMFAAVVEIAICMAVKLSGPVFFTPIFLIPGILIGVIGAYIGNVYLKAQMSVKREMSNARAPVLGHFGAAIAGLTSIRAYGAQQYFRVESLKKIDHYTRVARTSYNLNRWISVRVDLLGATFTTGLASWLLVRRSLSASNIGFSLSSSLDFCSLILWVVRYYNDFEVQANSMERIQAYLEIEHEPKATDSGKPPASWPTNGDLRVEGLSSRYTKNGPEVLHNMSFHVRAGERIGIVGRTGSGKARISSLTLSLLRCILTEGHVYYDGLLTDKINLEDLRSKITIIPQIPELLSGTLRRNLDPFDQHDDATLNDALRASGLFSLQTESDEARLTLDSPVASGGNNLSVGQRQIIALARAMVRNSKLLILDEATSAIDHKTDAIIQESLRHEMGSDVTIITVAHRLQTIMDADQIMVLDEGRIVEYDSPEALLRKKEGYFKSLVDGSGDRQYLYEMAAAKKA</sequence>
<dbReference type="InterPro" id="IPR003593">
    <property type="entry name" value="AAA+_ATPase"/>
</dbReference>
<reference evidence="13 14" key="1">
    <citation type="submission" date="2019-12" db="EMBL/GenBank/DDBJ databases">
        <authorList>
            <person name="Floudas D."/>
            <person name="Bentzer J."/>
            <person name="Ahren D."/>
            <person name="Johansson T."/>
            <person name="Persson P."/>
            <person name="Tunlid A."/>
        </authorList>
    </citation>
    <scope>NUCLEOTIDE SEQUENCE [LARGE SCALE GENOMIC DNA]</scope>
    <source>
        <strain evidence="13 14">CBS 102.39</strain>
    </source>
</reference>
<feature type="transmembrane region" description="Helical" evidence="10">
    <location>
        <begin position="148"/>
        <end position="166"/>
    </location>
</feature>
<dbReference type="PANTHER" id="PTHR24223:SF356">
    <property type="entry name" value="ATP-BINDING CASSETTE TRANSPORTER ABC4"/>
    <property type="match status" value="1"/>
</dbReference>
<dbReference type="InterPro" id="IPR050173">
    <property type="entry name" value="ABC_transporter_C-like"/>
</dbReference>
<feature type="transmembrane region" description="Helical" evidence="10">
    <location>
        <begin position="443"/>
        <end position="464"/>
    </location>
</feature>
<protein>
    <recommendedName>
        <fullName evidence="15">P-loop containing nucleoside triphosphate hydrolase protein</fullName>
    </recommendedName>
</protein>
<dbReference type="FunFam" id="1.20.1560.10:FF:000013">
    <property type="entry name" value="ABC transporter C family member 2"/>
    <property type="match status" value="1"/>
</dbReference>
<feature type="transmembrane region" description="Helical" evidence="10">
    <location>
        <begin position="122"/>
        <end position="141"/>
    </location>
</feature>
<dbReference type="GO" id="GO:0016020">
    <property type="term" value="C:membrane"/>
    <property type="evidence" value="ECO:0007669"/>
    <property type="project" value="UniProtKB-SubCell"/>
</dbReference>
<dbReference type="InterPro" id="IPR017871">
    <property type="entry name" value="ABC_transporter-like_CS"/>
</dbReference>
<feature type="region of interest" description="Disordered" evidence="9">
    <location>
        <begin position="394"/>
        <end position="415"/>
    </location>
</feature>
<evidence type="ECO:0000256" key="2">
    <source>
        <dbReference type="ARBA" id="ARBA00022448"/>
    </source>
</evidence>
<dbReference type="GO" id="GO:0005524">
    <property type="term" value="F:ATP binding"/>
    <property type="evidence" value="ECO:0007669"/>
    <property type="project" value="UniProtKB-KW"/>
</dbReference>
<accession>A0A8H4QTW1</accession>
<feature type="domain" description="ABC transmembrane type-1" evidence="12">
    <location>
        <begin position="976"/>
        <end position="1244"/>
    </location>
</feature>
<organism evidence="13 14">
    <name type="scientific">Agrocybe pediades</name>
    <dbReference type="NCBI Taxonomy" id="84607"/>
    <lineage>
        <taxon>Eukaryota</taxon>
        <taxon>Fungi</taxon>
        <taxon>Dikarya</taxon>
        <taxon>Basidiomycota</taxon>
        <taxon>Agaricomycotina</taxon>
        <taxon>Agaricomycetes</taxon>
        <taxon>Agaricomycetidae</taxon>
        <taxon>Agaricales</taxon>
        <taxon>Agaricineae</taxon>
        <taxon>Strophariaceae</taxon>
        <taxon>Agrocybe</taxon>
    </lineage>
</organism>
<evidence type="ECO:0000256" key="6">
    <source>
        <dbReference type="ARBA" id="ARBA00022840"/>
    </source>
</evidence>
<keyword evidence="7 10" id="KW-1133">Transmembrane helix</keyword>